<dbReference type="InterPro" id="IPR047664">
    <property type="entry name" value="SWEET"/>
</dbReference>
<keyword evidence="7 11" id="KW-0812">Transmembrane</keyword>
<gene>
    <name evidence="12" type="ORF">NP493_104g00000</name>
</gene>
<dbReference type="AlphaFoldDB" id="A0AAD9P7C3"/>
<sequence length="161" mass="17443">MFHYGTLIANTTILLINGVGTILQCCYILLYMLVTPEVSTIVPVLAAAGLYESVLYYYIFAVATDEGEVTAALGSTSSLLNMLNMTMLASELRNNLRNQDANGTPTVMVVSGMAAALSWLVYGIMLRDPYIYVPNIPALIIGAGKTYATLAFTRDKDIKTI</sequence>
<dbReference type="InterPro" id="IPR004316">
    <property type="entry name" value="SWEET_rpt"/>
</dbReference>
<feature type="transmembrane region" description="Helical" evidence="11">
    <location>
        <begin position="41"/>
        <end position="59"/>
    </location>
</feature>
<evidence type="ECO:0000256" key="9">
    <source>
        <dbReference type="ARBA" id="ARBA00022989"/>
    </source>
</evidence>
<dbReference type="GO" id="GO:0051119">
    <property type="term" value="F:sugar transmembrane transporter activity"/>
    <property type="evidence" value="ECO:0007669"/>
    <property type="project" value="InterPro"/>
</dbReference>
<accession>A0AAD9P7C3</accession>
<dbReference type="Gene3D" id="1.20.1280.290">
    <property type="match status" value="1"/>
</dbReference>
<dbReference type="Proteomes" id="UP001209878">
    <property type="component" value="Unassembled WGS sequence"/>
</dbReference>
<dbReference type="GO" id="GO:0005886">
    <property type="term" value="C:plasma membrane"/>
    <property type="evidence" value="ECO:0007669"/>
    <property type="project" value="UniProtKB-SubCell"/>
</dbReference>
<evidence type="ECO:0000256" key="5">
    <source>
        <dbReference type="ARBA" id="ARBA00022475"/>
    </source>
</evidence>
<keyword evidence="5" id="KW-1003">Cell membrane</keyword>
<name>A0AAD9P7C3_RIDPI</name>
<evidence type="ECO:0000256" key="10">
    <source>
        <dbReference type="ARBA" id="ARBA00023136"/>
    </source>
</evidence>
<evidence type="ECO:0000313" key="12">
    <source>
        <dbReference type="EMBL" id="KAK2189508.1"/>
    </source>
</evidence>
<dbReference type="PANTHER" id="PTHR10791">
    <property type="entry name" value="RAG1-ACTIVATING PROTEIN 1"/>
    <property type="match status" value="1"/>
</dbReference>
<proteinExistence type="inferred from homology"/>
<feature type="transmembrane region" description="Helical" evidence="11">
    <location>
        <begin position="12"/>
        <end position="34"/>
    </location>
</feature>
<evidence type="ECO:0000256" key="4">
    <source>
        <dbReference type="ARBA" id="ARBA00022448"/>
    </source>
</evidence>
<evidence type="ECO:0000313" key="13">
    <source>
        <dbReference type="Proteomes" id="UP001209878"/>
    </source>
</evidence>
<evidence type="ECO:0000256" key="8">
    <source>
        <dbReference type="ARBA" id="ARBA00022737"/>
    </source>
</evidence>
<protein>
    <recommendedName>
        <fullName evidence="3">Sugar transporter SWEET1</fullName>
    </recommendedName>
</protein>
<reference evidence="12" key="1">
    <citation type="journal article" date="2023" name="Mol. Biol. Evol.">
        <title>Third-Generation Sequencing Reveals the Adaptive Role of the Epigenome in Three Deep-Sea Polychaetes.</title>
        <authorList>
            <person name="Perez M."/>
            <person name="Aroh O."/>
            <person name="Sun Y."/>
            <person name="Lan Y."/>
            <person name="Juniper S.K."/>
            <person name="Young C.R."/>
            <person name="Angers B."/>
            <person name="Qian P.Y."/>
        </authorList>
    </citation>
    <scope>NUCLEOTIDE SEQUENCE</scope>
    <source>
        <strain evidence="12">R07B-5</strain>
    </source>
</reference>
<dbReference type="EMBL" id="JAODUO010000104">
    <property type="protein sequence ID" value="KAK2189508.1"/>
    <property type="molecule type" value="Genomic_DNA"/>
</dbReference>
<dbReference type="Pfam" id="PF03083">
    <property type="entry name" value="MtN3_slv"/>
    <property type="match status" value="2"/>
</dbReference>
<keyword evidence="9 11" id="KW-1133">Transmembrane helix</keyword>
<organism evidence="12 13">
    <name type="scientific">Ridgeia piscesae</name>
    <name type="common">Tubeworm</name>
    <dbReference type="NCBI Taxonomy" id="27915"/>
    <lineage>
        <taxon>Eukaryota</taxon>
        <taxon>Metazoa</taxon>
        <taxon>Spiralia</taxon>
        <taxon>Lophotrochozoa</taxon>
        <taxon>Annelida</taxon>
        <taxon>Polychaeta</taxon>
        <taxon>Sedentaria</taxon>
        <taxon>Canalipalpata</taxon>
        <taxon>Sabellida</taxon>
        <taxon>Siboglinidae</taxon>
        <taxon>Ridgeia</taxon>
    </lineage>
</organism>
<evidence type="ECO:0000256" key="1">
    <source>
        <dbReference type="ARBA" id="ARBA00004651"/>
    </source>
</evidence>
<evidence type="ECO:0000256" key="11">
    <source>
        <dbReference type="SAM" id="Phobius"/>
    </source>
</evidence>
<keyword evidence="6" id="KW-0762">Sugar transport</keyword>
<evidence type="ECO:0000256" key="6">
    <source>
        <dbReference type="ARBA" id="ARBA00022597"/>
    </source>
</evidence>
<comment type="similarity">
    <text evidence="2">Belongs to the SWEET sugar transporter family.</text>
</comment>
<evidence type="ECO:0000256" key="2">
    <source>
        <dbReference type="ARBA" id="ARBA00007809"/>
    </source>
</evidence>
<evidence type="ECO:0000256" key="3">
    <source>
        <dbReference type="ARBA" id="ARBA00021741"/>
    </source>
</evidence>
<feature type="transmembrane region" description="Helical" evidence="11">
    <location>
        <begin position="131"/>
        <end position="152"/>
    </location>
</feature>
<keyword evidence="10 11" id="KW-0472">Membrane</keyword>
<feature type="transmembrane region" description="Helical" evidence="11">
    <location>
        <begin position="104"/>
        <end position="125"/>
    </location>
</feature>
<comment type="subcellular location">
    <subcellularLocation>
        <location evidence="1">Cell membrane</location>
        <topology evidence="1">Multi-pass membrane protein</topology>
    </subcellularLocation>
</comment>
<comment type="caution">
    <text evidence="12">The sequence shown here is derived from an EMBL/GenBank/DDBJ whole genome shotgun (WGS) entry which is preliminary data.</text>
</comment>
<keyword evidence="4" id="KW-0813">Transport</keyword>
<dbReference type="PANTHER" id="PTHR10791:SF30">
    <property type="entry name" value="SUGAR TRANSPORTER SWEET1"/>
    <property type="match status" value="1"/>
</dbReference>
<keyword evidence="13" id="KW-1185">Reference proteome</keyword>
<keyword evidence="8" id="KW-0677">Repeat</keyword>
<evidence type="ECO:0000256" key="7">
    <source>
        <dbReference type="ARBA" id="ARBA00022692"/>
    </source>
</evidence>